<dbReference type="RefSeq" id="WP_009032267.1">
    <property type="nucleotide sequence ID" value="NZ_ALWO02000023.1"/>
</dbReference>
<sequence length="266" mass="29464">MKSEKKIGLALSGGGVRGIAHLGVLKALNDHDIFPNRLSGSSAGAIAGALYCSGHDPSEILEIIIKTNYFKFLRPAISWTGILKMDVVEDLFLKYIPENKFESLKIPLSVAATDIKRGKVVYFSEGPLIRPLMASSCIPGMFDPIAIDNKFYVDGGVLNNLPVEPLDGSCDYIIGVNCNHLPVEHNINNIKKLIERTVIMSMNYNVYSRKEKCDFFIEPKGLARYGVFDIKKSEDIFKAGYEATLIFIEENQQILELANSNVKSIS</sequence>
<keyword evidence="7" id="KW-1185">Reference proteome</keyword>
<dbReference type="CDD" id="cd07205">
    <property type="entry name" value="Pat_PNPLA6_PNPLA7_NTE1_like"/>
    <property type="match status" value="1"/>
</dbReference>
<evidence type="ECO:0000313" key="6">
    <source>
        <dbReference type="EMBL" id="EOZ98274.1"/>
    </source>
</evidence>
<evidence type="ECO:0000256" key="3">
    <source>
        <dbReference type="ARBA" id="ARBA00023098"/>
    </source>
</evidence>
<evidence type="ECO:0000256" key="2">
    <source>
        <dbReference type="ARBA" id="ARBA00022963"/>
    </source>
</evidence>
<dbReference type="Proteomes" id="UP000006073">
    <property type="component" value="Unassembled WGS sequence"/>
</dbReference>
<dbReference type="EMBL" id="ALWO02000023">
    <property type="protein sequence ID" value="EOZ98274.1"/>
    <property type="molecule type" value="Genomic_DNA"/>
</dbReference>
<evidence type="ECO:0000259" key="5">
    <source>
        <dbReference type="PROSITE" id="PS51635"/>
    </source>
</evidence>
<evidence type="ECO:0000256" key="1">
    <source>
        <dbReference type="ARBA" id="ARBA00022801"/>
    </source>
</evidence>
<dbReference type="SUPFAM" id="SSF52151">
    <property type="entry name" value="FabD/lysophospholipase-like"/>
    <property type="match status" value="1"/>
</dbReference>
<feature type="short sequence motif" description="GXSXG" evidence="4">
    <location>
        <begin position="40"/>
        <end position="44"/>
    </location>
</feature>
<comment type="caution">
    <text evidence="6">The sequence shown here is derived from an EMBL/GenBank/DDBJ whole genome shotgun (WGS) entry which is preliminary data.</text>
</comment>
<organism evidence="6 7">
    <name type="scientific">Indibacter alkaliphilus (strain CCUG 57479 / KCTC 22604 / LW1)</name>
    <dbReference type="NCBI Taxonomy" id="1189612"/>
    <lineage>
        <taxon>Bacteria</taxon>
        <taxon>Pseudomonadati</taxon>
        <taxon>Bacteroidota</taxon>
        <taxon>Cytophagia</taxon>
        <taxon>Cytophagales</taxon>
        <taxon>Cyclobacteriaceae</taxon>
    </lineage>
</organism>
<name>S2DH17_INDAL</name>
<protein>
    <recommendedName>
        <fullName evidence="5">PNPLA domain-containing protein</fullName>
    </recommendedName>
</protein>
<keyword evidence="1 4" id="KW-0378">Hydrolase</keyword>
<feature type="short sequence motif" description="DGA/G" evidence="4">
    <location>
        <begin position="154"/>
        <end position="156"/>
    </location>
</feature>
<dbReference type="PROSITE" id="PS51635">
    <property type="entry name" value="PNPLA"/>
    <property type="match status" value="1"/>
</dbReference>
<dbReference type="AlphaFoldDB" id="S2DH17"/>
<dbReference type="InterPro" id="IPR002641">
    <property type="entry name" value="PNPLA_dom"/>
</dbReference>
<accession>S2DH17</accession>
<dbReference type="OrthoDB" id="9770965at2"/>
<dbReference type="Gene3D" id="3.40.1090.10">
    <property type="entry name" value="Cytosolic phospholipase A2 catalytic domain"/>
    <property type="match status" value="2"/>
</dbReference>
<keyword evidence="2 4" id="KW-0442">Lipid degradation</keyword>
<reference evidence="6 7" key="1">
    <citation type="journal article" date="2013" name="Genome Announc.">
        <title>Draft Genome Sequence of Indibacter alkaliphilus Strain LW1T, Isolated from Lonar Lake, a Haloalkaline Lake in the Buldana District of Maharashtra, India.</title>
        <authorList>
            <person name="Singh A."/>
            <person name="Kumar Jangir P."/>
            <person name="Sharma R."/>
            <person name="Singh A."/>
            <person name="Kumar Pinnaka A."/>
            <person name="Shivaji S."/>
        </authorList>
    </citation>
    <scope>NUCLEOTIDE SEQUENCE [LARGE SCALE GENOMIC DNA]</scope>
    <source>
        <strain evidence="7">CCUG 57479 / KCTC 22604 / LW1</strain>
    </source>
</reference>
<dbReference type="InterPro" id="IPR050301">
    <property type="entry name" value="NTE"/>
</dbReference>
<evidence type="ECO:0000313" key="7">
    <source>
        <dbReference type="Proteomes" id="UP000006073"/>
    </source>
</evidence>
<gene>
    <name evidence="6" type="ORF">A33Q_0928</name>
</gene>
<dbReference type="Pfam" id="PF01734">
    <property type="entry name" value="Patatin"/>
    <property type="match status" value="1"/>
</dbReference>
<dbReference type="InterPro" id="IPR016035">
    <property type="entry name" value="Acyl_Trfase/lysoPLipase"/>
</dbReference>
<feature type="active site" description="Proton acceptor" evidence="4">
    <location>
        <position position="154"/>
    </location>
</feature>
<feature type="short sequence motif" description="GXGXXG" evidence="4">
    <location>
        <begin position="13"/>
        <end position="18"/>
    </location>
</feature>
<dbReference type="STRING" id="1189612.A33Q_0928"/>
<feature type="active site" description="Nucleophile" evidence="4">
    <location>
        <position position="42"/>
    </location>
</feature>
<keyword evidence="3 4" id="KW-0443">Lipid metabolism</keyword>
<dbReference type="GO" id="GO:0016787">
    <property type="term" value="F:hydrolase activity"/>
    <property type="evidence" value="ECO:0007669"/>
    <property type="project" value="UniProtKB-UniRule"/>
</dbReference>
<feature type="domain" description="PNPLA" evidence="5">
    <location>
        <begin position="9"/>
        <end position="167"/>
    </location>
</feature>
<proteinExistence type="predicted"/>
<evidence type="ECO:0000256" key="4">
    <source>
        <dbReference type="PROSITE-ProRule" id="PRU01161"/>
    </source>
</evidence>
<dbReference type="eggNOG" id="COG1752">
    <property type="taxonomic scope" value="Bacteria"/>
</dbReference>
<dbReference type="PANTHER" id="PTHR14226">
    <property type="entry name" value="NEUROPATHY TARGET ESTERASE/SWISS CHEESE D.MELANOGASTER"/>
    <property type="match status" value="1"/>
</dbReference>
<dbReference type="GO" id="GO:0016042">
    <property type="term" value="P:lipid catabolic process"/>
    <property type="evidence" value="ECO:0007669"/>
    <property type="project" value="UniProtKB-UniRule"/>
</dbReference>
<dbReference type="PANTHER" id="PTHR14226:SF78">
    <property type="entry name" value="SLR0060 PROTEIN"/>
    <property type="match status" value="1"/>
</dbReference>